<dbReference type="PANTHER" id="PTHR42693:SF53">
    <property type="entry name" value="ENDO-4-O-SULFATASE"/>
    <property type="match status" value="1"/>
</dbReference>
<dbReference type="InterPro" id="IPR017850">
    <property type="entry name" value="Alkaline_phosphatase_core_sf"/>
</dbReference>
<proteinExistence type="inferred from homology"/>
<organism evidence="5 6">
    <name type="scientific">Galbibacter orientalis DSM 19592</name>
    <dbReference type="NCBI Taxonomy" id="926559"/>
    <lineage>
        <taxon>Bacteria</taxon>
        <taxon>Pseudomonadati</taxon>
        <taxon>Bacteroidota</taxon>
        <taxon>Flavobacteriia</taxon>
        <taxon>Flavobacteriales</taxon>
        <taxon>Flavobacteriaceae</taxon>
        <taxon>Galbibacter</taxon>
    </lineage>
</organism>
<dbReference type="InterPro" id="IPR000917">
    <property type="entry name" value="Sulfatase_N"/>
</dbReference>
<gene>
    <name evidence="5" type="ORF">JoomaDRAFT_1354</name>
</gene>
<dbReference type="Gene3D" id="3.40.720.10">
    <property type="entry name" value="Alkaline Phosphatase, subunit A"/>
    <property type="match status" value="1"/>
</dbReference>
<dbReference type="InterPro" id="IPR050738">
    <property type="entry name" value="Sulfatase"/>
</dbReference>
<keyword evidence="6" id="KW-1185">Reference proteome</keyword>
<dbReference type="RefSeq" id="WP_008611538.1">
    <property type="nucleotide sequence ID" value="NZ_JH651379.1"/>
</dbReference>
<evidence type="ECO:0000256" key="1">
    <source>
        <dbReference type="ARBA" id="ARBA00008779"/>
    </source>
</evidence>
<dbReference type="CDD" id="cd16026">
    <property type="entry name" value="GALNS_like"/>
    <property type="match status" value="1"/>
</dbReference>
<evidence type="ECO:0000313" key="5">
    <source>
        <dbReference type="EMBL" id="EIJ38369.1"/>
    </source>
</evidence>
<dbReference type="Pfam" id="PF14707">
    <property type="entry name" value="Sulfatase_C"/>
    <property type="match status" value="1"/>
</dbReference>
<dbReference type="OrthoDB" id="9777768at2"/>
<comment type="similarity">
    <text evidence="1">Belongs to the sulfatase family.</text>
</comment>
<dbReference type="HOGENOM" id="CLU_006332_10_4_10"/>
<feature type="domain" description="Sulfatase N-terminal" evidence="4">
    <location>
        <begin position="42"/>
        <end position="352"/>
    </location>
</feature>
<reference evidence="5 6" key="1">
    <citation type="submission" date="2012-02" db="EMBL/GenBank/DDBJ databases">
        <title>Improved High-Quality Draft genome of Joostella marina DSM 19592.</title>
        <authorList>
            <consortium name="US DOE Joint Genome Institute (JGI-PGF)"/>
            <person name="Lucas S."/>
            <person name="Copeland A."/>
            <person name="Lapidus A."/>
            <person name="Bruce D."/>
            <person name="Goodwin L."/>
            <person name="Pitluck S."/>
            <person name="Peters L."/>
            <person name="Chertkov O."/>
            <person name="Ovchinnikova G."/>
            <person name="Kyrpides N."/>
            <person name="Mavromatis K."/>
            <person name="Detter J.C."/>
            <person name="Han C."/>
            <person name="Land M."/>
            <person name="Hauser L."/>
            <person name="Markowitz V."/>
            <person name="Cheng J.-F."/>
            <person name="Hugenholtz P."/>
            <person name="Woyke T."/>
            <person name="Wu D."/>
            <person name="Tindall B."/>
            <person name="Brambilla E."/>
            <person name="Klenk H.-P."/>
            <person name="Eisen J.A."/>
        </authorList>
    </citation>
    <scope>NUCLEOTIDE SEQUENCE [LARGE SCALE GENOMIC DNA]</scope>
    <source>
        <strain evidence="5 6">DSM 19592</strain>
    </source>
</reference>
<keyword evidence="3" id="KW-0732">Signal</keyword>
<dbReference type="EMBL" id="JH651379">
    <property type="protein sequence ID" value="EIJ38369.1"/>
    <property type="molecule type" value="Genomic_DNA"/>
</dbReference>
<feature type="chain" id="PRO_5003668303" evidence="3">
    <location>
        <begin position="18"/>
        <end position="489"/>
    </location>
</feature>
<sequence length="489" mass="55126">MKFLSLSSRFLSILAVATVFVSCKKTESESVENSAVEKHKKPNVVFILTDDQGFEDVGCFGAPAIKTPHLDQMAKEGIKLIDFSATQPVCSASRASYLTGCYPNRIGIHNALMPDAKIGLNPEEITIADMLKEQGYNTAIFGKWHLGDAPEFMPTKQGFDEYFGIPYSNDMWPHHPQQGPIFNFDPLPLYQNEKVIDTLNDQSLLTTQITEHAVSFIQKNKNNPFFLYVAHPQPHVPLFVSDKFKGKSERGLYGDVIMEIDWSVGEILKTLKAEGIDENTLVIFTSDNGPWLSYGNHSGSAKPFREGKGTSWEGGQRVPFIARFPGKLPQNKTITTPVMGIDIFPTIAALTNSTLPKKKIDGKNVWDILTEKTTTTPHEAFYYYYRVNELHAVRYKDWKLYFPHKYRTMEGQPQGKDGLPGEYKHIDLKKMELYNLAIDSVEQNNVIEKHPEIVKTIIELANKKRNELGDALTKTEGSETRSPGMVDRL</sequence>
<accession>I3C426</accession>
<dbReference type="eggNOG" id="COG3119">
    <property type="taxonomic scope" value="Bacteria"/>
</dbReference>
<evidence type="ECO:0000256" key="3">
    <source>
        <dbReference type="SAM" id="SignalP"/>
    </source>
</evidence>
<evidence type="ECO:0000313" key="6">
    <source>
        <dbReference type="Proteomes" id="UP000004690"/>
    </source>
</evidence>
<dbReference type="SUPFAM" id="SSF53649">
    <property type="entry name" value="Alkaline phosphatase-like"/>
    <property type="match status" value="1"/>
</dbReference>
<evidence type="ECO:0000259" key="4">
    <source>
        <dbReference type="Pfam" id="PF00884"/>
    </source>
</evidence>
<protein>
    <submittedName>
        <fullName evidence="5">Arylsulfatase A family protein</fullName>
    </submittedName>
</protein>
<dbReference type="GO" id="GO:0004065">
    <property type="term" value="F:arylsulfatase activity"/>
    <property type="evidence" value="ECO:0007669"/>
    <property type="project" value="TreeGrafter"/>
</dbReference>
<feature type="signal peptide" evidence="3">
    <location>
        <begin position="1"/>
        <end position="17"/>
    </location>
</feature>
<dbReference type="AlphaFoldDB" id="I3C426"/>
<name>I3C426_9FLAO</name>
<dbReference type="STRING" id="926559.JoomaDRAFT_1354"/>
<dbReference type="Pfam" id="PF00884">
    <property type="entry name" value="Sulfatase"/>
    <property type="match status" value="1"/>
</dbReference>
<dbReference type="Proteomes" id="UP000004690">
    <property type="component" value="Unassembled WGS sequence"/>
</dbReference>
<dbReference type="Gene3D" id="3.30.1120.10">
    <property type="match status" value="1"/>
</dbReference>
<dbReference type="PROSITE" id="PS51257">
    <property type="entry name" value="PROKAR_LIPOPROTEIN"/>
    <property type="match status" value="1"/>
</dbReference>
<evidence type="ECO:0000256" key="2">
    <source>
        <dbReference type="ARBA" id="ARBA00022801"/>
    </source>
</evidence>
<dbReference type="PANTHER" id="PTHR42693">
    <property type="entry name" value="ARYLSULFATASE FAMILY MEMBER"/>
    <property type="match status" value="1"/>
</dbReference>
<keyword evidence="2" id="KW-0378">Hydrolase</keyword>